<comment type="subunit">
    <text evidence="2">Monomer.</text>
</comment>
<dbReference type="PROSITE" id="PS51722">
    <property type="entry name" value="G_TR_2"/>
    <property type="match status" value="1"/>
</dbReference>
<evidence type="ECO:0000256" key="8">
    <source>
        <dbReference type="ARBA" id="ARBA00022801"/>
    </source>
</evidence>
<evidence type="ECO:0000256" key="9">
    <source>
        <dbReference type="ARBA" id="ARBA00022842"/>
    </source>
</evidence>
<evidence type="ECO:0000313" key="13">
    <source>
        <dbReference type="EMBL" id="CAD7283213.1"/>
    </source>
</evidence>
<dbReference type="GO" id="GO:0003924">
    <property type="term" value="F:GTPase activity"/>
    <property type="evidence" value="ECO:0007669"/>
    <property type="project" value="InterPro"/>
</dbReference>
<dbReference type="CDD" id="cd01884">
    <property type="entry name" value="EF_Tu"/>
    <property type="match status" value="1"/>
</dbReference>
<dbReference type="InterPro" id="IPR004160">
    <property type="entry name" value="Transl_elong_EFTu/EF1A_C"/>
</dbReference>
<keyword evidence="7" id="KW-0251">Elongation factor</keyword>
<keyword evidence="9" id="KW-0460">Magnesium</keyword>
<evidence type="ECO:0000256" key="5">
    <source>
        <dbReference type="ARBA" id="ARBA00022723"/>
    </source>
</evidence>
<dbReference type="InterPro" id="IPR004161">
    <property type="entry name" value="EFTu-like_2"/>
</dbReference>
<dbReference type="AlphaFoldDB" id="A0A7R9GK06"/>
<dbReference type="GO" id="GO:0005739">
    <property type="term" value="C:mitochondrion"/>
    <property type="evidence" value="ECO:0007669"/>
    <property type="project" value="TreeGrafter"/>
</dbReference>
<dbReference type="GO" id="GO:0046872">
    <property type="term" value="F:metal ion binding"/>
    <property type="evidence" value="ECO:0007669"/>
    <property type="project" value="UniProtKB-KW"/>
</dbReference>
<dbReference type="EC" id="3.6.5.3" evidence="3"/>
<sequence>MRTCLGYVSFWTKRRCLSARRVYERLAFPVRNASSGQEKSDPTVEHVNVGTIGHVDHGKTTLTAAITKVLAKRGNASYVSYDSIDRAPEERRRGITINVAHVSYWSLLSGGRRRRYAHTDCPGHADYVKNMISGASQMDAAILVVAASEGEMPQTREHVLLAKQAGVSKMVVFLNKADLVDADVLELVELEMRELLDKHGLDAEKTPVVCGSARLAVAGDPGPLGEPAVDRLVAALDAYVEPPVRDEAPPFVMPVDNAFSVTGRGTVVTGTLVRGIVRRLDKVSLVGFDECRSTVVTDVQAFRESVPQAVAGDHVGLLLRGVPVRSVLRGMLVCGCDGDEGVLSVTNRFTAQLYLLSASEGGRQAPVRTGYTQQLFSSTWNLQARLDLTPAELDMLLPGDHATVGVTLLRKMPLLANQTFTMRENGVTVATGRLVTRLDPVVIANANLAKAAGW</sequence>
<dbReference type="PRINTS" id="PR00315">
    <property type="entry name" value="ELONGATNFCT"/>
</dbReference>
<comment type="similarity">
    <text evidence="1">Belongs to the TRAFAC class translation factor GTPase superfamily. Classic translation factor GTPase family. EF-Tu/EF-1A subfamily.</text>
</comment>
<dbReference type="FunFam" id="3.40.50.300:FF:000576">
    <property type="entry name" value="Elongation factor Tu"/>
    <property type="match status" value="1"/>
</dbReference>
<reference evidence="13" key="1">
    <citation type="submission" date="2020-11" db="EMBL/GenBank/DDBJ databases">
        <authorList>
            <person name="Tran Van P."/>
        </authorList>
    </citation>
    <scope>NUCLEOTIDE SEQUENCE</scope>
</reference>
<dbReference type="SUPFAM" id="SSF52540">
    <property type="entry name" value="P-loop containing nucleoside triphosphate hydrolases"/>
    <property type="match status" value="1"/>
</dbReference>
<dbReference type="InterPro" id="IPR041709">
    <property type="entry name" value="EF-Tu_GTP-bd"/>
</dbReference>
<keyword evidence="10" id="KW-0648">Protein biosynthesis</keyword>
<evidence type="ECO:0000256" key="7">
    <source>
        <dbReference type="ARBA" id="ARBA00022768"/>
    </source>
</evidence>
<dbReference type="Pfam" id="PF03144">
    <property type="entry name" value="GTP_EFTU_D2"/>
    <property type="match status" value="1"/>
</dbReference>
<evidence type="ECO:0000256" key="4">
    <source>
        <dbReference type="ARBA" id="ARBA00022490"/>
    </source>
</evidence>
<dbReference type="Gene3D" id="3.40.50.300">
    <property type="entry name" value="P-loop containing nucleotide triphosphate hydrolases"/>
    <property type="match status" value="1"/>
</dbReference>
<keyword evidence="4" id="KW-0963">Cytoplasm</keyword>
<dbReference type="InterPro" id="IPR005225">
    <property type="entry name" value="Small_GTP-bd"/>
</dbReference>
<dbReference type="GO" id="GO:0003746">
    <property type="term" value="F:translation elongation factor activity"/>
    <property type="evidence" value="ECO:0007669"/>
    <property type="project" value="UniProtKB-KW"/>
</dbReference>
<dbReference type="InterPro" id="IPR009001">
    <property type="entry name" value="Transl_elong_EF1A/Init_IF2_C"/>
</dbReference>
<evidence type="ECO:0000313" key="14">
    <source>
        <dbReference type="Proteomes" id="UP000678499"/>
    </source>
</evidence>
<evidence type="ECO:0000256" key="10">
    <source>
        <dbReference type="ARBA" id="ARBA00022917"/>
    </source>
</evidence>
<dbReference type="OrthoDB" id="1918432at2759"/>
<dbReference type="Proteomes" id="UP000678499">
    <property type="component" value="Unassembled WGS sequence"/>
</dbReference>
<dbReference type="InterPro" id="IPR000795">
    <property type="entry name" value="T_Tr_GTP-bd_dom"/>
</dbReference>
<feature type="domain" description="Tr-type G" evidence="12">
    <location>
        <begin position="44"/>
        <end position="244"/>
    </location>
</feature>
<name>A0A7R9GK06_9CRUS</name>
<dbReference type="Pfam" id="PF00009">
    <property type="entry name" value="GTP_EFTU"/>
    <property type="match status" value="1"/>
</dbReference>
<keyword evidence="5" id="KW-0479">Metal-binding</keyword>
<dbReference type="FunFam" id="2.40.30.10:FF:000085">
    <property type="entry name" value="Elongation factor Tu"/>
    <property type="match status" value="1"/>
</dbReference>
<dbReference type="PANTHER" id="PTHR43721">
    <property type="entry name" value="ELONGATION FACTOR TU-RELATED"/>
    <property type="match status" value="1"/>
</dbReference>
<evidence type="ECO:0000259" key="12">
    <source>
        <dbReference type="PROSITE" id="PS51722"/>
    </source>
</evidence>
<dbReference type="NCBIfam" id="TIGR00231">
    <property type="entry name" value="small_GTP"/>
    <property type="match status" value="1"/>
</dbReference>
<dbReference type="InterPro" id="IPR050055">
    <property type="entry name" value="EF-Tu_GTPase"/>
</dbReference>
<dbReference type="Gene3D" id="2.40.30.10">
    <property type="entry name" value="Translation factors"/>
    <property type="match status" value="2"/>
</dbReference>
<evidence type="ECO:0000256" key="11">
    <source>
        <dbReference type="ARBA" id="ARBA00023134"/>
    </source>
</evidence>
<evidence type="ECO:0000256" key="3">
    <source>
        <dbReference type="ARBA" id="ARBA00011986"/>
    </source>
</evidence>
<accession>A0A7R9GK06</accession>
<evidence type="ECO:0000256" key="6">
    <source>
        <dbReference type="ARBA" id="ARBA00022741"/>
    </source>
</evidence>
<keyword evidence="11" id="KW-0342">GTP-binding</keyword>
<organism evidence="13">
    <name type="scientific">Notodromas monacha</name>
    <dbReference type="NCBI Taxonomy" id="399045"/>
    <lineage>
        <taxon>Eukaryota</taxon>
        <taxon>Metazoa</taxon>
        <taxon>Ecdysozoa</taxon>
        <taxon>Arthropoda</taxon>
        <taxon>Crustacea</taxon>
        <taxon>Oligostraca</taxon>
        <taxon>Ostracoda</taxon>
        <taxon>Podocopa</taxon>
        <taxon>Podocopida</taxon>
        <taxon>Cypridocopina</taxon>
        <taxon>Cypridoidea</taxon>
        <taxon>Cyprididae</taxon>
        <taxon>Notodromas</taxon>
    </lineage>
</organism>
<protein>
    <recommendedName>
        <fullName evidence="3">protein-synthesizing GTPase</fullName>
        <ecNumber evidence="3">3.6.5.3</ecNumber>
    </recommendedName>
</protein>
<dbReference type="NCBIfam" id="NF000766">
    <property type="entry name" value="PRK00049.1"/>
    <property type="match status" value="1"/>
</dbReference>
<dbReference type="SUPFAM" id="SSF50447">
    <property type="entry name" value="Translation proteins"/>
    <property type="match status" value="1"/>
</dbReference>
<gene>
    <name evidence="13" type="ORF">NMOB1V02_LOCUS10831</name>
</gene>
<dbReference type="PROSITE" id="PS00301">
    <property type="entry name" value="G_TR_1"/>
    <property type="match status" value="1"/>
</dbReference>
<dbReference type="PANTHER" id="PTHR43721:SF2">
    <property type="entry name" value="ELONGATION FACTOR TU, MITOCHONDRIAL"/>
    <property type="match status" value="1"/>
</dbReference>
<dbReference type="EMBL" id="CAJPEX010005034">
    <property type="protein sequence ID" value="CAG0923365.1"/>
    <property type="molecule type" value="Genomic_DNA"/>
</dbReference>
<dbReference type="InterPro" id="IPR027417">
    <property type="entry name" value="P-loop_NTPase"/>
</dbReference>
<dbReference type="GO" id="GO:0005525">
    <property type="term" value="F:GTP binding"/>
    <property type="evidence" value="ECO:0007669"/>
    <property type="project" value="UniProtKB-KW"/>
</dbReference>
<keyword evidence="8" id="KW-0378">Hydrolase</keyword>
<dbReference type="SUPFAM" id="SSF50465">
    <property type="entry name" value="EF-Tu/eEF-1alpha/eIF2-gamma C-terminal domain"/>
    <property type="match status" value="1"/>
</dbReference>
<dbReference type="InterPro" id="IPR009000">
    <property type="entry name" value="Transl_B-barrel_sf"/>
</dbReference>
<dbReference type="InterPro" id="IPR031157">
    <property type="entry name" value="G_TR_CS"/>
</dbReference>
<dbReference type="GO" id="GO:0070125">
    <property type="term" value="P:mitochondrial translational elongation"/>
    <property type="evidence" value="ECO:0007669"/>
    <property type="project" value="TreeGrafter"/>
</dbReference>
<dbReference type="Pfam" id="PF03143">
    <property type="entry name" value="GTP_EFTU_D3"/>
    <property type="match status" value="1"/>
</dbReference>
<keyword evidence="6" id="KW-0547">Nucleotide-binding</keyword>
<evidence type="ECO:0000256" key="1">
    <source>
        <dbReference type="ARBA" id="ARBA00007249"/>
    </source>
</evidence>
<evidence type="ECO:0000256" key="2">
    <source>
        <dbReference type="ARBA" id="ARBA00011245"/>
    </source>
</evidence>
<keyword evidence="14" id="KW-1185">Reference proteome</keyword>
<proteinExistence type="inferred from homology"/>
<dbReference type="EMBL" id="OA887071">
    <property type="protein sequence ID" value="CAD7283213.1"/>
    <property type="molecule type" value="Genomic_DNA"/>
</dbReference>